<gene>
    <name evidence="1" type="ORF">JW984_04435</name>
</gene>
<dbReference type="AlphaFoldDB" id="A0A9D8KEW2"/>
<reference evidence="1" key="1">
    <citation type="journal article" date="2021" name="Environ. Microbiol.">
        <title>Genomic characterization of three novel Desulfobacterota classes expand the metabolic and phylogenetic diversity of the phylum.</title>
        <authorList>
            <person name="Murphy C.L."/>
            <person name="Biggerstaff J."/>
            <person name="Eichhorn A."/>
            <person name="Ewing E."/>
            <person name="Shahan R."/>
            <person name="Soriano D."/>
            <person name="Stewart S."/>
            <person name="VanMol K."/>
            <person name="Walker R."/>
            <person name="Walters P."/>
            <person name="Elshahed M.S."/>
            <person name="Youssef N.H."/>
        </authorList>
    </citation>
    <scope>NUCLEOTIDE SEQUENCE</scope>
    <source>
        <strain evidence="1">Zod_Metabat.24</strain>
    </source>
</reference>
<evidence type="ECO:0000313" key="1">
    <source>
        <dbReference type="EMBL" id="MBN1572426.1"/>
    </source>
</evidence>
<organism evidence="1 2">
    <name type="scientific">Candidatus Zymogenus saltonus</name>
    <dbReference type="NCBI Taxonomy" id="2844893"/>
    <lineage>
        <taxon>Bacteria</taxon>
        <taxon>Deltaproteobacteria</taxon>
        <taxon>Candidatus Zymogenia</taxon>
        <taxon>Candidatus Zymogeniales</taxon>
        <taxon>Candidatus Zymogenaceae</taxon>
        <taxon>Candidatus Zymogenus</taxon>
    </lineage>
</organism>
<name>A0A9D8KEW2_9DELT</name>
<sequence length="293" mass="33841">MEEKEKKEILIIGPSQSGKTAMIASIQRAILNWNEKKTGTNLSIFPVNTEMEELLELYEMQVIENGYLPRTGSAGFSNYLFDLEFRRTGIGWLLGKKGIRFNFTDGPGGDLIPSLEKKSDFDKHEIEKRRNDLINRLEKASSFIVCIDSTDEKSAFDFWAILPTILRKRKKKFDRFVICLTKADRYFAERYINPLEEIESEDPIKRGTELLGKTGLKFIDMHCKETKVGICWTSAYGFIESDGNANYNKKEDKLRYWGEGFTEQEVMDNWTPYQIVEPFLFVATGISRGIKFL</sequence>
<dbReference type="Gene3D" id="3.40.50.300">
    <property type="entry name" value="P-loop containing nucleotide triphosphate hydrolases"/>
    <property type="match status" value="1"/>
</dbReference>
<protein>
    <submittedName>
        <fullName evidence="1">GTPase domain-containing protein</fullName>
    </submittedName>
</protein>
<dbReference type="Proteomes" id="UP000809273">
    <property type="component" value="Unassembled WGS sequence"/>
</dbReference>
<dbReference type="SUPFAM" id="SSF52540">
    <property type="entry name" value="P-loop containing nucleoside triphosphate hydrolases"/>
    <property type="match status" value="1"/>
</dbReference>
<accession>A0A9D8KEW2</accession>
<evidence type="ECO:0000313" key="2">
    <source>
        <dbReference type="Proteomes" id="UP000809273"/>
    </source>
</evidence>
<dbReference type="EMBL" id="JAFGIX010000022">
    <property type="protein sequence ID" value="MBN1572426.1"/>
    <property type="molecule type" value="Genomic_DNA"/>
</dbReference>
<dbReference type="InterPro" id="IPR027417">
    <property type="entry name" value="P-loop_NTPase"/>
</dbReference>
<comment type="caution">
    <text evidence="1">The sequence shown here is derived from an EMBL/GenBank/DDBJ whole genome shotgun (WGS) entry which is preliminary data.</text>
</comment>
<reference evidence="1" key="2">
    <citation type="submission" date="2021-01" db="EMBL/GenBank/DDBJ databases">
        <authorList>
            <person name="Hahn C.R."/>
            <person name="Youssef N.H."/>
            <person name="Elshahed M."/>
        </authorList>
    </citation>
    <scope>NUCLEOTIDE SEQUENCE</scope>
    <source>
        <strain evidence="1">Zod_Metabat.24</strain>
    </source>
</reference>
<proteinExistence type="predicted"/>